<name>A0A8F5BZ96_9CREN</name>
<sequence>MRIIAGLDVPSSGELYFDDKLVASNGKLLVPPEDRGHSGFHCKFTMFQKL</sequence>
<dbReference type="AlphaFoldDB" id="A0A8F5BZ96"/>
<gene>
    <name evidence="1" type="ORF">J5U22_00646</name>
</gene>
<protein>
    <submittedName>
        <fullName evidence="1">Uncharacterized protein</fullName>
    </submittedName>
</protein>
<evidence type="ECO:0000313" key="2">
    <source>
        <dbReference type="Proteomes" id="UP000694036"/>
    </source>
</evidence>
<proteinExistence type="predicted"/>
<reference evidence="1 2" key="1">
    <citation type="journal article" date="2021" name="Environ. Microbiol.">
        <title>New insights into the diversity and evolution of the archaeal mobilome from three complete genomes of Saccharolobus shibatae.</title>
        <authorList>
            <person name="Medvedeva S."/>
            <person name="Brandt D."/>
            <person name="Cvirkaite-Krupovic V."/>
            <person name="Liu Y."/>
            <person name="Severinov K."/>
            <person name="Ishino S."/>
            <person name="Ishino Y."/>
            <person name="Prangishvili D."/>
            <person name="Kalinowski J."/>
            <person name="Krupovic M."/>
        </authorList>
    </citation>
    <scope>NUCLEOTIDE SEQUENCE [LARGE SCALE GENOMIC DNA]</scope>
    <source>
        <strain evidence="1 2">S38A</strain>
    </source>
</reference>
<accession>A0A8F5BZ96</accession>
<dbReference type="Proteomes" id="UP000694036">
    <property type="component" value="Chromosome"/>
</dbReference>
<evidence type="ECO:0000313" key="1">
    <source>
        <dbReference type="EMBL" id="QXJ34101.1"/>
    </source>
</evidence>
<organism evidence="1 2">
    <name type="scientific">Saccharolobus shibatae</name>
    <dbReference type="NCBI Taxonomy" id="2286"/>
    <lineage>
        <taxon>Archaea</taxon>
        <taxon>Thermoproteota</taxon>
        <taxon>Thermoprotei</taxon>
        <taxon>Sulfolobales</taxon>
        <taxon>Sulfolobaceae</taxon>
        <taxon>Saccharolobus</taxon>
    </lineage>
</organism>
<keyword evidence="2" id="KW-1185">Reference proteome</keyword>
<dbReference type="EMBL" id="CP077713">
    <property type="protein sequence ID" value="QXJ34101.1"/>
    <property type="molecule type" value="Genomic_DNA"/>
</dbReference>